<comment type="caution">
    <text evidence="3">The sequence shown here is derived from an EMBL/GenBank/DDBJ whole genome shotgun (WGS) entry which is preliminary data.</text>
</comment>
<name>A0A1G1VCH6_9BACT</name>
<dbReference type="InterPro" id="IPR029063">
    <property type="entry name" value="SAM-dependent_MTases_sf"/>
</dbReference>
<keyword evidence="1" id="KW-0812">Transmembrane</keyword>
<accession>A0A1G1VCH6</accession>
<dbReference type="Proteomes" id="UP000178659">
    <property type="component" value="Unassembled WGS sequence"/>
</dbReference>
<feature type="domain" description="Glycosyltransferase 2-like" evidence="2">
    <location>
        <begin position="218"/>
        <end position="353"/>
    </location>
</feature>
<evidence type="ECO:0000313" key="3">
    <source>
        <dbReference type="EMBL" id="OGY13119.1"/>
    </source>
</evidence>
<proteinExistence type="predicted"/>
<dbReference type="EMBL" id="MHCC01000020">
    <property type="protein sequence ID" value="OGY13119.1"/>
    <property type="molecule type" value="Genomic_DNA"/>
</dbReference>
<protein>
    <recommendedName>
        <fullName evidence="2">Glycosyltransferase 2-like domain-containing protein</fullName>
    </recommendedName>
</protein>
<feature type="transmembrane region" description="Helical" evidence="1">
    <location>
        <begin position="169"/>
        <end position="191"/>
    </location>
</feature>
<sequence>MRRKKTHYYHEKISNTYSFLIPLRKKVLFYGFFDGQELQRLSPNIGVGIEPDEKLYLALKKRFPKIKFVNCAFEEYQPSDKFDYIVLNGVLGKTGDMFHILKKIQEACHPTTKVIIYQYNYLWQHVLALAEKMGFKRKEGVQNWLSISDINNYLEGANFQVTRIFKKTLFPLDIFGLGKIFNFVSFVFPFFDVLKLDQFIIARPEPHLFPKGFSDSLTICITVRNERGNIEKIVKSIPKICKRQEILFVEGHSTDGTKEEILRVMKAYPQKNIRVMGQPGIGQGDATRVGFKAAKGEIIIIYEGDDTSDPRDIEYFYRAMKNGRLEFIEGSRFVYPLDKKAMPIINQFGNIFFAKWFSFFLGQRTTDVLSGIKAIHKRNFEVIYDRWGNLGVEDPFGDFELLYGAARMGLKIGSIPIRYYPRTYGQPKTRPFTHGQYLIKMAINGYLLFRK</sequence>
<evidence type="ECO:0000313" key="4">
    <source>
        <dbReference type="Proteomes" id="UP000178659"/>
    </source>
</evidence>
<dbReference type="Pfam" id="PF13489">
    <property type="entry name" value="Methyltransf_23"/>
    <property type="match status" value="1"/>
</dbReference>
<keyword evidence="1" id="KW-0472">Membrane</keyword>
<dbReference type="SUPFAM" id="SSF53335">
    <property type="entry name" value="S-adenosyl-L-methionine-dependent methyltransferases"/>
    <property type="match status" value="1"/>
</dbReference>
<dbReference type="InterPro" id="IPR001173">
    <property type="entry name" value="Glyco_trans_2-like"/>
</dbReference>
<dbReference type="Pfam" id="PF00535">
    <property type="entry name" value="Glycos_transf_2"/>
    <property type="match status" value="1"/>
</dbReference>
<dbReference type="Gene3D" id="3.90.550.10">
    <property type="entry name" value="Spore Coat Polysaccharide Biosynthesis Protein SpsA, Chain A"/>
    <property type="match status" value="1"/>
</dbReference>
<organism evidence="3 4">
    <name type="scientific">Candidatus Blackburnbacteria bacterium RIFCSPLOWO2_01_FULL_40_20</name>
    <dbReference type="NCBI Taxonomy" id="1797519"/>
    <lineage>
        <taxon>Bacteria</taxon>
        <taxon>Candidatus Blackburniibacteriota</taxon>
    </lineage>
</organism>
<evidence type="ECO:0000259" key="2">
    <source>
        <dbReference type="Pfam" id="PF00535"/>
    </source>
</evidence>
<dbReference type="CDD" id="cd04179">
    <property type="entry name" value="DPM_DPG-synthase_like"/>
    <property type="match status" value="1"/>
</dbReference>
<dbReference type="PANTHER" id="PTHR48090">
    <property type="entry name" value="UNDECAPRENYL-PHOSPHATE 4-DEOXY-4-FORMAMIDO-L-ARABINOSE TRANSFERASE-RELATED"/>
    <property type="match status" value="1"/>
</dbReference>
<dbReference type="SUPFAM" id="SSF53448">
    <property type="entry name" value="Nucleotide-diphospho-sugar transferases"/>
    <property type="match status" value="1"/>
</dbReference>
<dbReference type="Gene3D" id="3.40.50.150">
    <property type="entry name" value="Vaccinia Virus protein VP39"/>
    <property type="match status" value="1"/>
</dbReference>
<dbReference type="AlphaFoldDB" id="A0A1G1VCH6"/>
<dbReference type="InterPro" id="IPR050256">
    <property type="entry name" value="Glycosyltransferase_2"/>
</dbReference>
<reference evidence="3 4" key="1">
    <citation type="journal article" date="2016" name="Nat. Commun.">
        <title>Thousands of microbial genomes shed light on interconnected biogeochemical processes in an aquifer system.</title>
        <authorList>
            <person name="Anantharaman K."/>
            <person name="Brown C.T."/>
            <person name="Hug L.A."/>
            <person name="Sharon I."/>
            <person name="Castelle C.J."/>
            <person name="Probst A.J."/>
            <person name="Thomas B.C."/>
            <person name="Singh A."/>
            <person name="Wilkins M.J."/>
            <person name="Karaoz U."/>
            <person name="Brodie E.L."/>
            <person name="Williams K.H."/>
            <person name="Hubbard S.S."/>
            <person name="Banfield J.F."/>
        </authorList>
    </citation>
    <scope>NUCLEOTIDE SEQUENCE [LARGE SCALE GENOMIC DNA]</scope>
</reference>
<keyword evidence="1" id="KW-1133">Transmembrane helix</keyword>
<evidence type="ECO:0000256" key="1">
    <source>
        <dbReference type="SAM" id="Phobius"/>
    </source>
</evidence>
<dbReference type="PANTHER" id="PTHR48090:SF7">
    <property type="entry name" value="RFBJ PROTEIN"/>
    <property type="match status" value="1"/>
</dbReference>
<gene>
    <name evidence="3" type="ORF">A3A77_03975</name>
</gene>
<dbReference type="InterPro" id="IPR029044">
    <property type="entry name" value="Nucleotide-diphossugar_trans"/>
</dbReference>